<evidence type="ECO:0000313" key="5">
    <source>
        <dbReference type="EMBL" id="MBR7799628.1"/>
    </source>
</evidence>
<keyword evidence="3" id="KW-0067">ATP-binding</keyword>
<dbReference type="GO" id="GO:0005524">
    <property type="term" value="F:ATP binding"/>
    <property type="evidence" value="ECO:0007669"/>
    <property type="project" value="UniProtKB-KW"/>
</dbReference>
<dbReference type="InterPro" id="IPR029000">
    <property type="entry name" value="Cyclophilin-like_dom_sf"/>
</dbReference>
<evidence type="ECO:0000256" key="1">
    <source>
        <dbReference type="ARBA" id="ARBA00022741"/>
    </source>
</evidence>
<evidence type="ECO:0000256" key="2">
    <source>
        <dbReference type="ARBA" id="ARBA00022801"/>
    </source>
</evidence>
<dbReference type="PANTHER" id="PTHR34698:SF2">
    <property type="entry name" value="5-OXOPROLINASE SUBUNIT B"/>
    <property type="match status" value="1"/>
</dbReference>
<proteinExistence type="predicted"/>
<dbReference type="EMBL" id="JAGSPJ010000002">
    <property type="protein sequence ID" value="MBR7799628.1"/>
    <property type="molecule type" value="Genomic_DNA"/>
</dbReference>
<reference evidence="5" key="1">
    <citation type="submission" date="2021-04" db="EMBL/GenBank/DDBJ databases">
        <title>novel species isolated from subtropical streams in China.</title>
        <authorList>
            <person name="Lu H."/>
        </authorList>
    </citation>
    <scope>NUCLEOTIDE SEQUENCE</scope>
    <source>
        <strain evidence="5">FT137W</strain>
    </source>
</reference>
<sequence>MSFYLLGERAAVMQSNSERIDLRLQQQIWHISSALAKTGSCIDLVPGMNNLTAIFDPLETNGAAILEKMQLFFEQANSLDLLGREVTIPVHYGGIAGPDLCEVAAHCGLNTRELIELHTSASYLVYFLGFQPGFAYLGGLPERLNTPRRAVPRVAVPAGSVGIGGSQTGIYPATSPGGWQIIGRTKLPLFQIHRTPPSALLPGDTVRFVVENDDA</sequence>
<evidence type="ECO:0000256" key="3">
    <source>
        <dbReference type="ARBA" id="ARBA00022840"/>
    </source>
</evidence>
<keyword evidence="6" id="KW-1185">Reference proteome</keyword>
<dbReference type="Gene3D" id="2.40.100.10">
    <property type="entry name" value="Cyclophilin-like"/>
    <property type="match status" value="1"/>
</dbReference>
<dbReference type="EC" id="3.5.2.9" evidence="5"/>
<dbReference type="Pfam" id="PF02682">
    <property type="entry name" value="CT_C_D"/>
    <property type="match status" value="1"/>
</dbReference>
<evidence type="ECO:0000313" key="6">
    <source>
        <dbReference type="Proteomes" id="UP000678545"/>
    </source>
</evidence>
<name>A0A941E6H8_9BURK</name>
<evidence type="ECO:0000259" key="4">
    <source>
        <dbReference type="SMART" id="SM00796"/>
    </source>
</evidence>
<dbReference type="InterPro" id="IPR003833">
    <property type="entry name" value="CT_C_D"/>
</dbReference>
<dbReference type="SUPFAM" id="SSF50891">
    <property type="entry name" value="Cyclophilin-like"/>
    <property type="match status" value="1"/>
</dbReference>
<comment type="caution">
    <text evidence="5">The sequence shown here is derived from an EMBL/GenBank/DDBJ whole genome shotgun (WGS) entry which is preliminary data.</text>
</comment>
<keyword evidence="1" id="KW-0547">Nucleotide-binding</keyword>
<gene>
    <name evidence="5" type="primary">pxpB</name>
    <name evidence="5" type="ORF">KDM90_06425</name>
</gene>
<organism evidence="5 6">
    <name type="scientific">Undibacterium fentianense</name>
    <dbReference type="NCBI Taxonomy" id="2828728"/>
    <lineage>
        <taxon>Bacteria</taxon>
        <taxon>Pseudomonadati</taxon>
        <taxon>Pseudomonadota</taxon>
        <taxon>Betaproteobacteria</taxon>
        <taxon>Burkholderiales</taxon>
        <taxon>Oxalobacteraceae</taxon>
        <taxon>Undibacterium</taxon>
    </lineage>
</organism>
<keyword evidence="2 5" id="KW-0378">Hydrolase</keyword>
<dbReference type="Proteomes" id="UP000678545">
    <property type="component" value="Unassembled WGS sequence"/>
</dbReference>
<dbReference type="PANTHER" id="PTHR34698">
    <property type="entry name" value="5-OXOPROLINASE SUBUNIT B"/>
    <property type="match status" value="1"/>
</dbReference>
<accession>A0A941E6H8</accession>
<dbReference type="InterPro" id="IPR010016">
    <property type="entry name" value="PxpB"/>
</dbReference>
<dbReference type="GO" id="GO:0017168">
    <property type="term" value="F:5-oxoprolinase (ATP-hydrolyzing) activity"/>
    <property type="evidence" value="ECO:0007669"/>
    <property type="project" value="UniProtKB-EC"/>
</dbReference>
<dbReference type="SMART" id="SM00796">
    <property type="entry name" value="AHS1"/>
    <property type="match status" value="1"/>
</dbReference>
<protein>
    <submittedName>
        <fullName evidence="5">5-oxoprolinase subunit PxpB</fullName>
        <ecNumber evidence="5">3.5.2.9</ecNumber>
    </submittedName>
</protein>
<dbReference type="AlphaFoldDB" id="A0A941E6H8"/>
<feature type="domain" description="Carboxyltransferase" evidence="4">
    <location>
        <begin position="1"/>
        <end position="200"/>
    </location>
</feature>
<dbReference type="NCBIfam" id="TIGR00370">
    <property type="entry name" value="5-oxoprolinase subunit PxpB"/>
    <property type="match status" value="1"/>
</dbReference>
<dbReference type="SUPFAM" id="SSF160467">
    <property type="entry name" value="PH0987 N-terminal domain-like"/>
    <property type="match status" value="1"/>
</dbReference>